<dbReference type="InterPro" id="IPR004459">
    <property type="entry name" value="CobQ_synth"/>
</dbReference>
<feature type="domain" description="CobB/CobQ-like glutamine amidotransferase" evidence="7">
    <location>
        <begin position="261"/>
        <end position="434"/>
    </location>
</feature>
<organism evidence="8 9">
    <name type="scientific">Microlunatus phosphovorus (strain ATCC 700054 / DSM 10555 / JCM 9379 / NBRC 101784 / NCIMB 13414 / VKM Ac-1990 / NM-1)</name>
    <dbReference type="NCBI Taxonomy" id="1032480"/>
    <lineage>
        <taxon>Bacteria</taxon>
        <taxon>Bacillati</taxon>
        <taxon>Actinomycetota</taxon>
        <taxon>Actinomycetes</taxon>
        <taxon>Propionibacteriales</taxon>
        <taxon>Propionibacteriaceae</taxon>
        <taxon>Microlunatus</taxon>
    </lineage>
</organism>
<feature type="active site" evidence="4">
    <location>
        <position position="427"/>
    </location>
</feature>
<dbReference type="SUPFAM" id="SSF52540">
    <property type="entry name" value="P-loop containing nucleoside triphosphate hydrolases"/>
    <property type="match status" value="1"/>
</dbReference>
<comment type="similarity">
    <text evidence="4">Belongs to the CobB/CobQ family. CobQ subfamily.</text>
</comment>
<sequence length="531" mass="56822">MPHQAASGVLIAGTSSDAGKSLVVTGLCRALARRGINVAPFKAQNMSNNSMVCADGSEIGRAQHLQAQAAGAEPTSAMNPVLLKPGSDRRSFVVLRGKPYGTLEAGQYATGRAALAEAAFAAYQELAAAHDLVICEGAGSPAEINLRTGDYVNLGLARRFKLPMIIVGDIDRGGVFASLYGTYALLDDADRATLRGYVINKFRGDQSILQPGLEMLTERTGLVGLGVLPWLPNVWLDAEDTLEVGAWRSSPRASGDRDRLRVAVVRLPRVSNITDVEALAAEPGVDVLVTTDPRVVADADLVVLPGTRTTVSDLTWLRETEIAEAVMGRASQGRPVLGICGGYQLLAREIDDKLESGDGATSGLGLLPIHVTFSDDKVLGRPVGSWRGHPVAAYEIHHGVAEPIDGTDAEQFLDGWRSRQTWGTMWHGTLENDDFRRAWLTEVAAASGSDWRPRQDAPAFAERRETMITTMADAVEEHLDLDRLLSWTTARPTKPNFWRKTPAAGGFRTKTPPKGGTGARSEDQAGSGGDA</sequence>
<dbReference type="UniPathway" id="UPA00148"/>
<dbReference type="Pfam" id="PF01656">
    <property type="entry name" value="CbiA"/>
    <property type="match status" value="1"/>
</dbReference>
<evidence type="ECO:0000256" key="1">
    <source>
        <dbReference type="ARBA" id="ARBA00004953"/>
    </source>
</evidence>
<dbReference type="STRING" id="1032480.MLP_03930"/>
<dbReference type="GO" id="GO:0009236">
    <property type="term" value="P:cobalamin biosynthetic process"/>
    <property type="evidence" value="ECO:0007669"/>
    <property type="project" value="UniProtKB-UniRule"/>
</dbReference>
<keyword evidence="2 4" id="KW-0169">Cobalamin biosynthesis</keyword>
<dbReference type="Proteomes" id="UP000007947">
    <property type="component" value="Chromosome"/>
</dbReference>
<dbReference type="Gene3D" id="3.40.50.300">
    <property type="entry name" value="P-loop containing nucleotide triphosphate hydrolases"/>
    <property type="match status" value="1"/>
</dbReference>
<dbReference type="AlphaFoldDB" id="F5XJ81"/>
<keyword evidence="3 4" id="KW-0315">Glutamine amidotransferase</keyword>
<dbReference type="eggNOG" id="COG1492">
    <property type="taxonomic scope" value="Bacteria"/>
</dbReference>
<reference evidence="8 9" key="1">
    <citation type="submission" date="2011-05" db="EMBL/GenBank/DDBJ databases">
        <title>Whole genome sequence of Microlunatus phosphovorus NM-1.</title>
        <authorList>
            <person name="Hosoyama A."/>
            <person name="Sasaki K."/>
            <person name="Harada T."/>
            <person name="Igarashi R."/>
            <person name="Kawakoshi A."/>
            <person name="Sasagawa M."/>
            <person name="Fukada J."/>
            <person name="Nakamura S."/>
            <person name="Katano Y."/>
            <person name="Hanada S."/>
            <person name="Kamagata Y."/>
            <person name="Nakamura N."/>
            <person name="Yamazaki S."/>
            <person name="Fujita N."/>
        </authorList>
    </citation>
    <scope>NUCLEOTIDE SEQUENCE [LARGE SCALE GENOMIC DNA]</scope>
    <source>
        <strain evidence="9">ATCC 700054 / DSM 10555 / JCM 9379 / NBRC 101784 / NCIMB 13414 / VKM Ac-1990 / NM-1</strain>
    </source>
</reference>
<dbReference type="InterPro" id="IPR033949">
    <property type="entry name" value="CobQ_GATase1"/>
</dbReference>
<dbReference type="InterPro" id="IPR011698">
    <property type="entry name" value="GATase_3"/>
</dbReference>
<comment type="pathway">
    <text evidence="1 4">Cofactor biosynthesis; adenosylcobalamin biosynthesis.</text>
</comment>
<dbReference type="Gene3D" id="3.40.50.880">
    <property type="match status" value="1"/>
</dbReference>
<dbReference type="InterPro" id="IPR027417">
    <property type="entry name" value="P-loop_NTPase"/>
</dbReference>
<evidence type="ECO:0000256" key="5">
    <source>
        <dbReference type="SAM" id="MobiDB-lite"/>
    </source>
</evidence>
<evidence type="ECO:0000256" key="4">
    <source>
        <dbReference type="HAMAP-Rule" id="MF_00028"/>
    </source>
</evidence>
<dbReference type="GO" id="GO:0016874">
    <property type="term" value="F:ligase activity"/>
    <property type="evidence" value="ECO:0007669"/>
    <property type="project" value="UniProtKB-KW"/>
</dbReference>
<dbReference type="InterPro" id="IPR002586">
    <property type="entry name" value="CobQ/CobB/MinD/ParA_Nub-bd_dom"/>
</dbReference>
<dbReference type="PROSITE" id="PS51273">
    <property type="entry name" value="GATASE_TYPE_1"/>
    <property type="match status" value="1"/>
</dbReference>
<dbReference type="PANTHER" id="PTHR21343">
    <property type="entry name" value="DETHIOBIOTIN SYNTHETASE"/>
    <property type="match status" value="1"/>
</dbReference>
<dbReference type="GO" id="GO:0015420">
    <property type="term" value="F:ABC-type vitamin B12 transporter activity"/>
    <property type="evidence" value="ECO:0007669"/>
    <property type="project" value="UniProtKB-UniRule"/>
</dbReference>
<dbReference type="PROSITE" id="PS51274">
    <property type="entry name" value="GATASE_COBBQ"/>
    <property type="match status" value="1"/>
</dbReference>
<dbReference type="InterPro" id="IPR029062">
    <property type="entry name" value="Class_I_gatase-like"/>
</dbReference>
<dbReference type="HOGENOM" id="CLU_019250_2_2_11"/>
<dbReference type="KEGG" id="mph:MLP_03930"/>
<feature type="domain" description="CobQ/CobB/MinD/ParA nucleotide binding" evidence="6">
    <location>
        <begin position="10"/>
        <end position="235"/>
    </location>
</feature>
<keyword evidence="9" id="KW-1185">Reference proteome</keyword>
<dbReference type="EMBL" id="AP012204">
    <property type="protein sequence ID" value="BAK33407.1"/>
    <property type="molecule type" value="Genomic_DNA"/>
</dbReference>
<dbReference type="NCBIfam" id="TIGR00313">
    <property type="entry name" value="cobQ"/>
    <property type="match status" value="1"/>
</dbReference>
<dbReference type="HAMAP" id="MF_00028">
    <property type="entry name" value="CobQ"/>
    <property type="match status" value="1"/>
</dbReference>
<dbReference type="Pfam" id="PF07685">
    <property type="entry name" value="GATase_3"/>
    <property type="match status" value="1"/>
</dbReference>
<dbReference type="NCBIfam" id="NF001989">
    <property type="entry name" value="PRK00784.1"/>
    <property type="match status" value="1"/>
</dbReference>
<evidence type="ECO:0000259" key="7">
    <source>
        <dbReference type="Pfam" id="PF07685"/>
    </source>
</evidence>
<dbReference type="SUPFAM" id="SSF52317">
    <property type="entry name" value="Class I glutamine amidotransferase-like"/>
    <property type="match status" value="1"/>
</dbReference>
<evidence type="ECO:0000256" key="3">
    <source>
        <dbReference type="ARBA" id="ARBA00022962"/>
    </source>
</evidence>
<dbReference type="CDD" id="cd05389">
    <property type="entry name" value="CobQ_N"/>
    <property type="match status" value="1"/>
</dbReference>
<keyword evidence="8" id="KW-0436">Ligase</keyword>
<dbReference type="RefSeq" id="WP_013861296.1">
    <property type="nucleotide sequence ID" value="NC_015635.1"/>
</dbReference>
<evidence type="ECO:0000259" key="6">
    <source>
        <dbReference type="Pfam" id="PF01656"/>
    </source>
</evidence>
<comment type="function">
    <text evidence="4">Catalyzes amidations at positions B, D, E, and G on adenosylcobyrinic A,C-diamide. NH(2) groups are provided by glutamine, and one molecule of ATP is hydrogenolyzed for each amidation.</text>
</comment>
<dbReference type="InterPro" id="IPR047045">
    <property type="entry name" value="CobQ_N"/>
</dbReference>
<gene>
    <name evidence="4 8" type="primary">cobQ</name>
    <name evidence="8" type="ordered locus">MLP_03930</name>
</gene>
<feature type="active site" description="Nucleophile" evidence="4">
    <location>
        <position position="340"/>
    </location>
</feature>
<name>F5XJ81_MICPN</name>
<evidence type="ECO:0000313" key="8">
    <source>
        <dbReference type="EMBL" id="BAK33407.1"/>
    </source>
</evidence>
<evidence type="ECO:0000256" key="2">
    <source>
        <dbReference type="ARBA" id="ARBA00022573"/>
    </source>
</evidence>
<dbReference type="PANTHER" id="PTHR21343:SF1">
    <property type="entry name" value="COBYRIC ACID SYNTHASE"/>
    <property type="match status" value="1"/>
</dbReference>
<protein>
    <recommendedName>
        <fullName evidence="4">Cobyric acid synthase</fullName>
    </recommendedName>
</protein>
<evidence type="ECO:0000313" key="9">
    <source>
        <dbReference type="Proteomes" id="UP000007947"/>
    </source>
</evidence>
<feature type="region of interest" description="Disordered" evidence="5">
    <location>
        <begin position="495"/>
        <end position="531"/>
    </location>
</feature>
<accession>F5XJ81</accession>
<proteinExistence type="inferred from homology"/>
<dbReference type="CDD" id="cd01750">
    <property type="entry name" value="GATase1_CobQ"/>
    <property type="match status" value="1"/>
</dbReference>